<feature type="region of interest" description="Disordered" evidence="1">
    <location>
        <begin position="122"/>
        <end position="146"/>
    </location>
</feature>
<name>A0A812LHN2_9DINO</name>
<comment type="caution">
    <text evidence="2">The sequence shown here is derived from an EMBL/GenBank/DDBJ whole genome shotgun (WGS) entry which is preliminary data.</text>
</comment>
<evidence type="ECO:0000313" key="3">
    <source>
        <dbReference type="Proteomes" id="UP000601435"/>
    </source>
</evidence>
<feature type="compositionally biased region" description="Basic and acidic residues" evidence="1">
    <location>
        <begin position="233"/>
        <end position="242"/>
    </location>
</feature>
<keyword evidence="3" id="KW-1185">Reference proteome</keyword>
<feature type="compositionally biased region" description="Basic and acidic residues" evidence="1">
    <location>
        <begin position="200"/>
        <end position="222"/>
    </location>
</feature>
<accession>A0A812LHN2</accession>
<protein>
    <submittedName>
        <fullName evidence="2">Uncharacterized protein</fullName>
    </submittedName>
</protein>
<feature type="region of interest" description="Disordered" evidence="1">
    <location>
        <begin position="193"/>
        <end position="284"/>
    </location>
</feature>
<feature type="non-terminal residue" evidence="2">
    <location>
        <position position="1"/>
    </location>
</feature>
<dbReference type="Proteomes" id="UP000601435">
    <property type="component" value="Unassembled WGS sequence"/>
</dbReference>
<evidence type="ECO:0000256" key="1">
    <source>
        <dbReference type="SAM" id="MobiDB-lite"/>
    </source>
</evidence>
<dbReference type="EMBL" id="CAJNJA010008963">
    <property type="protein sequence ID" value="CAE7241909.1"/>
    <property type="molecule type" value="Genomic_DNA"/>
</dbReference>
<feature type="compositionally biased region" description="Acidic residues" evidence="1">
    <location>
        <begin position="130"/>
        <end position="146"/>
    </location>
</feature>
<reference evidence="2" key="1">
    <citation type="submission" date="2021-02" db="EMBL/GenBank/DDBJ databases">
        <authorList>
            <person name="Dougan E. K."/>
            <person name="Rhodes N."/>
            <person name="Thang M."/>
            <person name="Chan C."/>
        </authorList>
    </citation>
    <scope>NUCLEOTIDE SEQUENCE</scope>
</reference>
<feature type="compositionally biased region" description="Basic and acidic residues" evidence="1">
    <location>
        <begin position="259"/>
        <end position="284"/>
    </location>
</feature>
<dbReference type="OrthoDB" id="442829at2759"/>
<proteinExistence type="predicted"/>
<gene>
    <name evidence="2" type="ORF">SNEC2469_LOCUS4440</name>
</gene>
<organism evidence="2 3">
    <name type="scientific">Symbiodinium necroappetens</name>
    <dbReference type="NCBI Taxonomy" id="1628268"/>
    <lineage>
        <taxon>Eukaryota</taxon>
        <taxon>Sar</taxon>
        <taxon>Alveolata</taxon>
        <taxon>Dinophyceae</taxon>
        <taxon>Suessiales</taxon>
        <taxon>Symbiodiniaceae</taxon>
        <taxon>Symbiodinium</taxon>
    </lineage>
</organism>
<evidence type="ECO:0000313" key="2">
    <source>
        <dbReference type="EMBL" id="CAE7241909.1"/>
    </source>
</evidence>
<dbReference type="AlphaFoldDB" id="A0A812LHN2"/>
<sequence length="307" mass="33897">MWVWKQDVGAGLIKAFELLGAAFFRSQDSLARDALHEIKDRRSSGLRDPVLQGCLGLPDTKPSCAGSPKMRMNQAGLNMIIDPSGKLLTRRKVVTRKVTKFKTLSRRARSSRQVQLRQMKEELAPFLNGDDSEEEPDSASEDDCDDGSALESLATHETVDDCSTVTPSFYIPALSPDMQLVLGKLQARQRQQDAAACEPVKNEKPQKDRGEAQVKMWAKDDADAAPVEGCDDQGGKKKEKSAVAKKPKQNHKSPAGQEVSKKTASHREEKQPKEEAKVCDSGDTEAMARMKRDMSEDCAYVPGSYKE</sequence>